<comment type="subcellular location">
    <subcellularLocation>
        <location evidence="5">Nucleus</location>
    </subcellularLocation>
</comment>
<keyword evidence="5" id="KW-0747">Spliceosome</keyword>
<reference evidence="7 8" key="1">
    <citation type="submission" date="2024-03" db="EMBL/GenBank/DDBJ databases">
        <title>The Acrasis kona genome and developmental transcriptomes reveal deep origins of eukaryotic multicellular pathways.</title>
        <authorList>
            <person name="Sheikh S."/>
            <person name="Fu C.-J."/>
            <person name="Brown M.W."/>
            <person name="Baldauf S.L."/>
        </authorList>
    </citation>
    <scope>NUCLEOTIDE SEQUENCE [LARGE SCALE GENOMIC DNA]</scope>
    <source>
        <strain evidence="7 8">ATCC MYA-3509</strain>
    </source>
</reference>
<dbReference type="GO" id="GO:0046540">
    <property type="term" value="C:U4/U6 x U5 tri-snRNP complex"/>
    <property type="evidence" value="ECO:0007669"/>
    <property type="project" value="UniProtKB-UniRule"/>
</dbReference>
<keyword evidence="3 5" id="KW-0694">RNA-binding</keyword>
<name>A0AAW2Z276_9EUKA</name>
<dbReference type="CDD" id="cd01727">
    <property type="entry name" value="LSm8"/>
    <property type="match status" value="1"/>
</dbReference>
<evidence type="ECO:0000256" key="3">
    <source>
        <dbReference type="ARBA" id="ARBA00022884"/>
    </source>
</evidence>
<dbReference type="InterPro" id="IPR034103">
    <property type="entry name" value="Lsm8"/>
</dbReference>
<dbReference type="InterPro" id="IPR001163">
    <property type="entry name" value="Sm_dom_euk/arc"/>
</dbReference>
<keyword evidence="5" id="KW-0539">Nucleus</keyword>
<dbReference type="Pfam" id="PF01423">
    <property type="entry name" value="LSM"/>
    <property type="match status" value="1"/>
</dbReference>
<dbReference type="InterPro" id="IPR047575">
    <property type="entry name" value="Sm"/>
</dbReference>
<comment type="caution">
    <text evidence="7">The sequence shown here is derived from an EMBL/GenBank/DDBJ whole genome shotgun (WGS) entry which is preliminary data.</text>
</comment>
<dbReference type="InterPro" id="IPR044642">
    <property type="entry name" value="PTHR15588"/>
</dbReference>
<evidence type="ECO:0000256" key="4">
    <source>
        <dbReference type="ARBA" id="ARBA00023274"/>
    </source>
</evidence>
<dbReference type="AlphaFoldDB" id="A0AAW2Z276"/>
<dbReference type="Gene3D" id="2.30.30.100">
    <property type="match status" value="1"/>
</dbReference>
<dbReference type="GO" id="GO:0005688">
    <property type="term" value="C:U6 snRNP"/>
    <property type="evidence" value="ECO:0007669"/>
    <property type="project" value="UniProtKB-UniRule"/>
</dbReference>
<evidence type="ECO:0000313" key="7">
    <source>
        <dbReference type="EMBL" id="KAL0482856.1"/>
    </source>
</evidence>
<comment type="function">
    <text evidence="5">Plays role in pre-mRNA splicing as component of the U4/U6-U5 tri-snRNP complex that is involved in spliceosome assembly, and as component of the precatalytic spliceosome (spliceosome B complex). The heptameric LSM2-8 complex binds specifically to the 3'-terminal U-tract of U6 snRNA.</text>
</comment>
<dbReference type="PANTHER" id="PTHR15588">
    <property type="entry name" value="LSM1"/>
    <property type="match status" value="1"/>
</dbReference>
<comment type="similarity">
    <text evidence="1 5">Belongs to the snRNP Sm proteins family.</text>
</comment>
<dbReference type="SMART" id="SM00651">
    <property type="entry name" value="Sm"/>
    <property type="match status" value="1"/>
</dbReference>
<dbReference type="SUPFAM" id="SSF50182">
    <property type="entry name" value="Sm-like ribonucleoproteins"/>
    <property type="match status" value="1"/>
</dbReference>
<evidence type="ECO:0000256" key="2">
    <source>
        <dbReference type="ARBA" id="ARBA00022664"/>
    </source>
</evidence>
<dbReference type="Proteomes" id="UP001431209">
    <property type="component" value="Unassembled WGS sequence"/>
</dbReference>
<evidence type="ECO:0000259" key="6">
    <source>
        <dbReference type="PROSITE" id="PS52002"/>
    </source>
</evidence>
<feature type="domain" description="Sm" evidence="6">
    <location>
        <begin position="1"/>
        <end position="73"/>
    </location>
</feature>
<dbReference type="GO" id="GO:0000398">
    <property type="term" value="P:mRNA splicing, via spliceosome"/>
    <property type="evidence" value="ECO:0007669"/>
    <property type="project" value="UniProtKB-UniRule"/>
</dbReference>
<dbReference type="EMBL" id="JAOPGA020000901">
    <property type="protein sequence ID" value="KAL0482856.1"/>
    <property type="molecule type" value="Genomic_DNA"/>
</dbReference>
<keyword evidence="5" id="KW-0508">mRNA splicing</keyword>
<organism evidence="7 8">
    <name type="scientific">Acrasis kona</name>
    <dbReference type="NCBI Taxonomy" id="1008807"/>
    <lineage>
        <taxon>Eukaryota</taxon>
        <taxon>Discoba</taxon>
        <taxon>Heterolobosea</taxon>
        <taxon>Tetramitia</taxon>
        <taxon>Eutetramitia</taxon>
        <taxon>Acrasidae</taxon>
        <taxon>Acrasis</taxon>
    </lineage>
</organism>
<gene>
    <name evidence="5" type="primary">LSM8</name>
    <name evidence="7" type="ORF">AKO1_014130</name>
</gene>
<dbReference type="InterPro" id="IPR010920">
    <property type="entry name" value="LSM_dom_sf"/>
</dbReference>
<accession>A0AAW2Z276</accession>
<dbReference type="PROSITE" id="PS52002">
    <property type="entry name" value="SM"/>
    <property type="match status" value="1"/>
</dbReference>
<evidence type="ECO:0000256" key="5">
    <source>
        <dbReference type="RuleBase" id="RU365048"/>
    </source>
</evidence>
<evidence type="ECO:0000256" key="1">
    <source>
        <dbReference type="ARBA" id="ARBA00006850"/>
    </source>
</evidence>
<protein>
    <recommendedName>
        <fullName evidence="5">U6 snRNA-associated Sm-like protein LSm8</fullName>
    </recommendedName>
</protein>
<keyword evidence="8" id="KW-1185">Reference proteome</keyword>
<keyword evidence="4 5" id="KW-0687">Ribonucleoprotein</keyword>
<proteinExistence type="inferred from homology"/>
<keyword evidence="2 5" id="KW-0507">mRNA processing</keyword>
<comment type="subunit">
    <text evidence="5">LSm subunits form a heteromer with a doughnut shape.</text>
</comment>
<dbReference type="GO" id="GO:0005681">
    <property type="term" value="C:spliceosomal complex"/>
    <property type="evidence" value="ECO:0007669"/>
    <property type="project" value="UniProtKB-KW"/>
</dbReference>
<dbReference type="GO" id="GO:0003729">
    <property type="term" value="F:mRNA binding"/>
    <property type="evidence" value="ECO:0007669"/>
    <property type="project" value="TreeGrafter"/>
</dbReference>
<evidence type="ECO:0000313" key="8">
    <source>
        <dbReference type="Proteomes" id="UP001431209"/>
    </source>
</evidence>
<sequence length="94" mass="10373">MDELVNKTVSVVTSDGRNMMGILQGFDQTSNIILTQCTQNVYIPGQRELEQIPLGSYIIRGTSVTFIGEVDQEKFLSLKIDPALAVGIKSINNR</sequence>